<comment type="caution">
    <text evidence="2">The sequence shown here is derived from an EMBL/GenBank/DDBJ whole genome shotgun (WGS) entry which is preliminary data.</text>
</comment>
<dbReference type="Proteomes" id="UP001500928">
    <property type="component" value="Unassembled WGS sequence"/>
</dbReference>
<evidence type="ECO:0000313" key="2">
    <source>
        <dbReference type="EMBL" id="GAA4777331.1"/>
    </source>
</evidence>
<name>A0ABP9AA29_9PSEU</name>
<protein>
    <submittedName>
        <fullName evidence="2">Uncharacterized protein</fullName>
    </submittedName>
</protein>
<accession>A0ABP9AA29</accession>
<keyword evidence="3" id="KW-1185">Reference proteome</keyword>
<evidence type="ECO:0000256" key="1">
    <source>
        <dbReference type="SAM" id="MobiDB-lite"/>
    </source>
</evidence>
<dbReference type="EMBL" id="BAABHO010000004">
    <property type="protein sequence ID" value="GAA4777331.1"/>
    <property type="molecule type" value="Genomic_DNA"/>
</dbReference>
<feature type="region of interest" description="Disordered" evidence="1">
    <location>
        <begin position="106"/>
        <end position="125"/>
    </location>
</feature>
<evidence type="ECO:0000313" key="3">
    <source>
        <dbReference type="Proteomes" id="UP001500928"/>
    </source>
</evidence>
<organism evidence="2 3">
    <name type="scientific">Actinomycetospora chlora</name>
    <dbReference type="NCBI Taxonomy" id="663608"/>
    <lineage>
        <taxon>Bacteria</taxon>
        <taxon>Bacillati</taxon>
        <taxon>Actinomycetota</taxon>
        <taxon>Actinomycetes</taxon>
        <taxon>Pseudonocardiales</taxon>
        <taxon>Pseudonocardiaceae</taxon>
        <taxon>Actinomycetospora</taxon>
    </lineage>
</organism>
<proteinExistence type="predicted"/>
<reference evidence="3" key="1">
    <citation type="journal article" date="2019" name="Int. J. Syst. Evol. Microbiol.">
        <title>The Global Catalogue of Microorganisms (GCM) 10K type strain sequencing project: providing services to taxonomists for standard genome sequencing and annotation.</title>
        <authorList>
            <consortium name="The Broad Institute Genomics Platform"/>
            <consortium name="The Broad Institute Genome Sequencing Center for Infectious Disease"/>
            <person name="Wu L."/>
            <person name="Ma J."/>
        </authorList>
    </citation>
    <scope>NUCLEOTIDE SEQUENCE [LARGE SCALE GENOMIC DNA]</scope>
    <source>
        <strain evidence="3">JCM 17979</strain>
    </source>
</reference>
<sequence>MPLEPPDRVGGVVDERHRQVHDEAAVDGVGVEDGAVAAHHLLALETPQPPLRGRGGDRHRLGEVGEARAPVVGEVIEDAPIQAVEIGLGGSCTMWGGHDAIVRPLRRERPRSPGITHPRGRIVES</sequence>
<gene>
    <name evidence="2" type="ORF">GCM10023200_07720</name>
</gene>